<evidence type="ECO:0000313" key="2">
    <source>
        <dbReference type="EMBL" id="ESW36085.1"/>
    </source>
</evidence>
<dbReference type="Gene3D" id="3.90.1150.10">
    <property type="entry name" value="Aspartate Aminotransferase, domain 1"/>
    <property type="match status" value="1"/>
</dbReference>
<reference evidence="2 3" key="1">
    <citation type="submission" date="2013-10" db="EMBL/GenBank/DDBJ databases">
        <title>Whole Genome Shotgun Sequence of Pseudomonas taiwanensis SJ9.</title>
        <authorList>
            <person name="Hong S.-J."/>
            <person name="Shin J.-H."/>
        </authorList>
    </citation>
    <scope>NUCLEOTIDE SEQUENCE [LARGE SCALE GENOMIC DNA]</scope>
    <source>
        <strain evidence="2 3">SJ9</strain>
    </source>
</reference>
<dbReference type="SUPFAM" id="SSF53383">
    <property type="entry name" value="PLP-dependent transferases"/>
    <property type="match status" value="1"/>
</dbReference>
<evidence type="ECO:0000259" key="1">
    <source>
        <dbReference type="Pfam" id="PF00155"/>
    </source>
</evidence>
<dbReference type="InterPro" id="IPR015424">
    <property type="entry name" value="PyrdxlP-dep_Trfase"/>
</dbReference>
<dbReference type="EMBL" id="AXUP01000710">
    <property type="protein sequence ID" value="ESW36085.1"/>
    <property type="molecule type" value="Genomic_DNA"/>
</dbReference>
<comment type="caution">
    <text evidence="2">The sequence shown here is derived from an EMBL/GenBank/DDBJ whole genome shotgun (WGS) entry which is preliminary data.</text>
</comment>
<dbReference type="PATRIC" id="fig|1388762.3.peg.6009"/>
<accession>V7D3F6</accession>
<dbReference type="PANTHER" id="PTHR42858">
    <property type="entry name" value="AMINOTRANSFERASE"/>
    <property type="match status" value="1"/>
</dbReference>
<dbReference type="Pfam" id="PF00155">
    <property type="entry name" value="Aminotran_1_2"/>
    <property type="match status" value="1"/>
</dbReference>
<gene>
    <name evidence="2" type="ORF">O164_32330</name>
</gene>
<sequence>MIDGPLVTQGIAAEYLASGKLEVHLDKIRQAYGAKCRALSHGLKELVGDAISFHEPAGGMFIWAKLAGGYKAADLLKEAIPRKVIFVPGTGFHAENPDPSTLRLSFAAPSLDDISEGVRRLAKAINAVHATARTN</sequence>
<feature type="domain" description="Aminotransferase class I/classII large" evidence="1">
    <location>
        <begin position="7"/>
        <end position="121"/>
    </location>
</feature>
<dbReference type="Proteomes" id="UP000018511">
    <property type="component" value="Unassembled WGS sequence"/>
</dbReference>
<protein>
    <recommendedName>
        <fullName evidence="1">Aminotransferase class I/classII large domain-containing protein</fullName>
    </recommendedName>
</protein>
<dbReference type="InterPro" id="IPR015422">
    <property type="entry name" value="PyrdxlP-dep_Trfase_small"/>
</dbReference>
<evidence type="ECO:0000313" key="3">
    <source>
        <dbReference type="Proteomes" id="UP000018511"/>
    </source>
</evidence>
<organism evidence="2 3">
    <name type="scientific">Pseudomonas taiwanensis SJ9</name>
    <dbReference type="NCBI Taxonomy" id="1388762"/>
    <lineage>
        <taxon>Bacteria</taxon>
        <taxon>Pseudomonadati</taxon>
        <taxon>Pseudomonadota</taxon>
        <taxon>Gammaproteobacteria</taxon>
        <taxon>Pseudomonadales</taxon>
        <taxon>Pseudomonadaceae</taxon>
        <taxon>Pseudomonas</taxon>
    </lineage>
</organism>
<dbReference type="GO" id="GO:0030170">
    <property type="term" value="F:pyridoxal phosphate binding"/>
    <property type="evidence" value="ECO:0007669"/>
    <property type="project" value="InterPro"/>
</dbReference>
<dbReference type="GO" id="GO:0047536">
    <property type="term" value="F:2-aminoadipate transaminase activity"/>
    <property type="evidence" value="ECO:0007669"/>
    <property type="project" value="TreeGrafter"/>
</dbReference>
<dbReference type="InterPro" id="IPR004839">
    <property type="entry name" value="Aminotransferase_I/II_large"/>
</dbReference>
<name>V7D3F6_9PSED</name>
<dbReference type="AlphaFoldDB" id="V7D3F6"/>
<proteinExistence type="predicted"/>
<dbReference type="PANTHER" id="PTHR42858:SF1">
    <property type="entry name" value="LD15494P"/>
    <property type="match status" value="1"/>
</dbReference>